<feature type="transmembrane region" description="Helical" evidence="1">
    <location>
        <begin position="214"/>
        <end position="235"/>
    </location>
</feature>
<feature type="transmembrane region" description="Helical" evidence="1">
    <location>
        <begin position="340"/>
        <end position="362"/>
    </location>
</feature>
<name>A0A831RUR3_9GAMM</name>
<reference evidence="2" key="1">
    <citation type="journal article" date="2020" name="mSystems">
        <title>Genome- and Community-Level Interaction Insights into Carbon Utilization and Element Cycling Functions of Hydrothermarchaeota in Hydrothermal Sediment.</title>
        <authorList>
            <person name="Zhou Z."/>
            <person name="Liu Y."/>
            <person name="Xu W."/>
            <person name="Pan J."/>
            <person name="Luo Z.H."/>
            <person name="Li M."/>
        </authorList>
    </citation>
    <scope>NUCLEOTIDE SEQUENCE [LARGE SCALE GENOMIC DNA]</scope>
    <source>
        <strain evidence="2">HyVt-458</strain>
    </source>
</reference>
<gene>
    <name evidence="2" type="ORF">ENJ12_01350</name>
</gene>
<evidence type="ECO:0000313" key="2">
    <source>
        <dbReference type="EMBL" id="HEC05472.1"/>
    </source>
</evidence>
<accession>A0A831RUR3</accession>
<keyword evidence="1" id="KW-0472">Membrane</keyword>
<sequence length="391" mass="44162">MASSLPTATRLFYRFLGLHSFLIGLFPFFIPVFLWRLGYSLADISGFIATTGVGFVLTLWAWDRVHKTLPLSFIIAASFLIEITLLALVFLEEQPGFLFLFALVNGAYNCFFWITQRALFYETLDDTNTGKRFGNFQVVVVIIIKMGVLFGGLLLDKAGYLSVFLISSLIGILGLTSFFLLSSPMELPANLRDDPPLGFGELLRFRDTYGSRPVFFLDGPFLFLESYFWMISLFLLAHESFWKLGALVILLGLTFSALFYLIKNRIDHMPSQRIYMIAVAGYCLSWLIRATVDSRLSLGWLFTTLILITFCTSFFRLAFNKRFFDLAKHTSAHRYLFLKSYYSQTAIALGFGAGAALLHVTGNAGPGALQWSYIAAAVVTPLYVLYRQPRQ</sequence>
<dbReference type="EMBL" id="DRLF01000052">
    <property type="protein sequence ID" value="HEC05472.1"/>
    <property type="molecule type" value="Genomic_DNA"/>
</dbReference>
<keyword evidence="1" id="KW-0812">Transmembrane</keyword>
<keyword evidence="1" id="KW-1133">Transmembrane helix</keyword>
<feature type="transmembrane region" description="Helical" evidence="1">
    <location>
        <begin position="241"/>
        <end position="262"/>
    </location>
</feature>
<organism evidence="2">
    <name type="scientific">Thiolapillus brandeum</name>
    <dbReference type="NCBI Taxonomy" id="1076588"/>
    <lineage>
        <taxon>Bacteria</taxon>
        <taxon>Pseudomonadati</taxon>
        <taxon>Pseudomonadota</taxon>
        <taxon>Gammaproteobacteria</taxon>
        <taxon>Chromatiales</taxon>
        <taxon>Sedimenticolaceae</taxon>
        <taxon>Thiolapillus</taxon>
    </lineage>
</organism>
<dbReference type="AlphaFoldDB" id="A0A831RUR3"/>
<feature type="transmembrane region" description="Helical" evidence="1">
    <location>
        <begin position="97"/>
        <end position="115"/>
    </location>
</feature>
<feature type="transmembrane region" description="Helical" evidence="1">
    <location>
        <begin position="69"/>
        <end position="91"/>
    </location>
</feature>
<evidence type="ECO:0000256" key="1">
    <source>
        <dbReference type="SAM" id="Phobius"/>
    </source>
</evidence>
<proteinExistence type="predicted"/>
<feature type="transmembrane region" description="Helical" evidence="1">
    <location>
        <begin position="368"/>
        <end position="386"/>
    </location>
</feature>
<feature type="transmembrane region" description="Helical" evidence="1">
    <location>
        <begin position="136"/>
        <end position="155"/>
    </location>
</feature>
<feature type="transmembrane region" description="Helical" evidence="1">
    <location>
        <begin position="12"/>
        <end position="35"/>
    </location>
</feature>
<feature type="transmembrane region" description="Helical" evidence="1">
    <location>
        <begin position="161"/>
        <end position="182"/>
    </location>
</feature>
<dbReference type="Proteomes" id="UP000886339">
    <property type="component" value="Unassembled WGS sequence"/>
</dbReference>
<evidence type="ECO:0008006" key="3">
    <source>
        <dbReference type="Google" id="ProtNLM"/>
    </source>
</evidence>
<dbReference type="Gene3D" id="1.20.1250.20">
    <property type="entry name" value="MFS general substrate transporter like domains"/>
    <property type="match status" value="1"/>
</dbReference>
<dbReference type="SUPFAM" id="SSF103473">
    <property type="entry name" value="MFS general substrate transporter"/>
    <property type="match status" value="1"/>
</dbReference>
<dbReference type="InterPro" id="IPR036259">
    <property type="entry name" value="MFS_trans_sf"/>
</dbReference>
<feature type="transmembrane region" description="Helical" evidence="1">
    <location>
        <begin position="274"/>
        <end position="292"/>
    </location>
</feature>
<feature type="transmembrane region" description="Helical" evidence="1">
    <location>
        <begin position="41"/>
        <end position="62"/>
    </location>
</feature>
<feature type="transmembrane region" description="Helical" evidence="1">
    <location>
        <begin position="298"/>
        <end position="319"/>
    </location>
</feature>
<comment type="caution">
    <text evidence="2">The sequence shown here is derived from an EMBL/GenBank/DDBJ whole genome shotgun (WGS) entry which is preliminary data.</text>
</comment>
<protein>
    <recommendedName>
        <fullName evidence="3">MFS transporter</fullName>
    </recommendedName>
</protein>